<organism evidence="2">
    <name type="scientific">Peterkaempfera griseoplana</name>
    <name type="common">Streptacidiphilus griseoplanus</name>
    <dbReference type="NCBI Taxonomy" id="66896"/>
    <lineage>
        <taxon>Bacteria</taxon>
        <taxon>Bacillati</taxon>
        <taxon>Actinomycetota</taxon>
        <taxon>Actinomycetes</taxon>
        <taxon>Kitasatosporales</taxon>
        <taxon>Streptomycetaceae</taxon>
        <taxon>Peterkaempfera</taxon>
    </lineage>
</organism>
<reference evidence="2" key="1">
    <citation type="journal article" date="2013" name="Chem. Biol.">
        <title>Core assembly mechanism of quinocarcin/SF-1739: bimodular complex nonribosomal peptide synthetases for sequential mannich-type reactions.</title>
        <authorList>
            <person name="Hiratsuka T."/>
            <person name="Koketsu K."/>
            <person name="Minami A."/>
            <person name="Kaneko S."/>
            <person name="Yamazaki C."/>
            <person name="Watanabe K."/>
            <person name="Oguri H."/>
            <person name="Oikawa H."/>
        </authorList>
    </citation>
    <scope>NUCLEOTIDE SEQUENCE</scope>
    <source>
        <strain evidence="2">SF-1739</strain>
    </source>
</reference>
<dbReference type="Gene3D" id="1.10.1200.10">
    <property type="entry name" value="ACP-like"/>
    <property type="match status" value="1"/>
</dbReference>
<dbReference type="PROSITE" id="PS50075">
    <property type="entry name" value="CARRIER"/>
    <property type="match status" value="1"/>
</dbReference>
<proteinExistence type="predicted"/>
<protein>
    <submittedName>
        <fullName evidence="2">Putative phosphopantetheine binding protein</fullName>
    </submittedName>
</protein>
<sequence>MAELTEPADLGGLAGLVAEVLQIPASEVTEETGTATTAAWTSLRHVQIVSCVERAYGIRLTAREARRCRSVGALRAALTAKRGAL</sequence>
<dbReference type="SUPFAM" id="SSF47336">
    <property type="entry name" value="ACP-like"/>
    <property type="match status" value="1"/>
</dbReference>
<dbReference type="InterPro" id="IPR036736">
    <property type="entry name" value="ACP-like_sf"/>
</dbReference>
<gene>
    <name evidence="2" type="primary">cya25</name>
</gene>
<dbReference type="Pfam" id="PF00550">
    <property type="entry name" value="PP-binding"/>
    <property type="match status" value="1"/>
</dbReference>
<feature type="domain" description="Carrier" evidence="1">
    <location>
        <begin position="7"/>
        <end position="82"/>
    </location>
</feature>
<name>A0A060NZG2_PETGR</name>
<accession>A0A060NZG2</accession>
<evidence type="ECO:0000259" key="1">
    <source>
        <dbReference type="PROSITE" id="PS50075"/>
    </source>
</evidence>
<evidence type="ECO:0000313" key="2">
    <source>
        <dbReference type="EMBL" id="BAO84898.1"/>
    </source>
</evidence>
<dbReference type="AlphaFoldDB" id="A0A060NZG2"/>
<dbReference type="InterPro" id="IPR009081">
    <property type="entry name" value="PP-bd_ACP"/>
</dbReference>
<dbReference type="EMBL" id="AB819397">
    <property type="protein sequence ID" value="BAO84898.1"/>
    <property type="molecule type" value="Genomic_DNA"/>
</dbReference>